<dbReference type="InterPro" id="IPR006143">
    <property type="entry name" value="RND_pump_MFP"/>
</dbReference>
<sequence length="339" mass="35782">MRRLLLSVLFVGLAPALAPAEVIELAPEPMTEWKAVYGRIEARDRVPARARIGGTLTELTVSEGDIVSAGQPMARIVDEKLGFQITALRAQLDATTAQLGNAEAELKRGQELLKQGVTTVQRLDALRTQVDVLKGQIAALDAQAEVIRQSQTEGQVLAPAAGRVLDVPVAQGAVVMPGETVATLSSGGTFLRLAVPERHATQMKEGDTIYIDDGSAEASGKLARIYPLIENGRVIADVEVTDLPDRFVDLRVLVRLPVSERQALMVPETAITTRSGLDFVALDTPGGPVLRSVVPGQRETTESGTRVEILSGLAAGDRVLTEAPPVGATGDATGGAAHE</sequence>
<dbReference type="GO" id="GO:1990281">
    <property type="term" value="C:efflux pump complex"/>
    <property type="evidence" value="ECO:0007669"/>
    <property type="project" value="TreeGrafter"/>
</dbReference>
<feature type="domain" description="Multidrug resistance protein MdtA-like barrel-sandwich hybrid" evidence="5">
    <location>
        <begin position="46"/>
        <end position="182"/>
    </location>
</feature>
<proteinExistence type="inferred from homology"/>
<protein>
    <submittedName>
        <fullName evidence="6">Membrane protein</fullName>
    </submittedName>
</protein>
<organism evidence="6 7">
    <name type="scientific">Gemmobacter aquaticus</name>
    <dbReference type="NCBI Taxonomy" id="490185"/>
    <lineage>
        <taxon>Bacteria</taxon>
        <taxon>Pseudomonadati</taxon>
        <taxon>Pseudomonadota</taxon>
        <taxon>Alphaproteobacteria</taxon>
        <taxon>Rhodobacterales</taxon>
        <taxon>Paracoccaceae</taxon>
        <taxon>Gemmobacter</taxon>
    </lineage>
</organism>
<evidence type="ECO:0000256" key="4">
    <source>
        <dbReference type="SAM" id="SignalP"/>
    </source>
</evidence>
<feature type="signal peptide" evidence="4">
    <location>
        <begin position="1"/>
        <end position="20"/>
    </location>
</feature>
<dbReference type="RefSeq" id="WP_146287746.1">
    <property type="nucleotide sequence ID" value="NZ_BMLP01000007.1"/>
</dbReference>
<dbReference type="Proteomes" id="UP000598196">
    <property type="component" value="Unassembled WGS sequence"/>
</dbReference>
<keyword evidence="2" id="KW-0175">Coiled coil</keyword>
<dbReference type="OrthoDB" id="7914255at2"/>
<reference evidence="6 7" key="1">
    <citation type="journal article" date="2014" name="Int. J. Syst. Evol. Microbiol.">
        <title>Complete genome sequence of Corynebacterium casei LMG S-19264T (=DSM 44701T), isolated from a smear-ripened cheese.</title>
        <authorList>
            <consortium name="US DOE Joint Genome Institute (JGI-PGF)"/>
            <person name="Walter F."/>
            <person name="Albersmeier A."/>
            <person name="Kalinowski J."/>
            <person name="Ruckert C."/>
        </authorList>
    </citation>
    <scope>NUCLEOTIDE SEQUENCE [LARGE SCALE GENOMIC DNA]</scope>
    <source>
        <strain evidence="6 7">CGMCC 1.7029</strain>
    </source>
</reference>
<dbReference type="PANTHER" id="PTHR30469">
    <property type="entry name" value="MULTIDRUG RESISTANCE PROTEIN MDTA"/>
    <property type="match status" value="1"/>
</dbReference>
<dbReference type="NCBIfam" id="TIGR01730">
    <property type="entry name" value="RND_mfp"/>
    <property type="match status" value="1"/>
</dbReference>
<comment type="similarity">
    <text evidence="1">Belongs to the membrane fusion protein (MFP) (TC 8.A.1) family.</text>
</comment>
<dbReference type="GO" id="GO:0015562">
    <property type="term" value="F:efflux transmembrane transporter activity"/>
    <property type="evidence" value="ECO:0007669"/>
    <property type="project" value="TreeGrafter"/>
</dbReference>
<dbReference type="PANTHER" id="PTHR30469:SF15">
    <property type="entry name" value="HLYD FAMILY OF SECRETION PROTEINS"/>
    <property type="match status" value="1"/>
</dbReference>
<dbReference type="SUPFAM" id="SSF111369">
    <property type="entry name" value="HlyD-like secretion proteins"/>
    <property type="match status" value="1"/>
</dbReference>
<evidence type="ECO:0000256" key="1">
    <source>
        <dbReference type="ARBA" id="ARBA00009477"/>
    </source>
</evidence>
<feature type="compositionally biased region" description="Low complexity" evidence="3">
    <location>
        <begin position="327"/>
        <end position="339"/>
    </location>
</feature>
<comment type="caution">
    <text evidence="6">The sequence shown here is derived from an EMBL/GenBank/DDBJ whole genome shotgun (WGS) entry which is preliminary data.</text>
</comment>
<evidence type="ECO:0000313" key="7">
    <source>
        <dbReference type="Proteomes" id="UP000598196"/>
    </source>
</evidence>
<gene>
    <name evidence="6" type="ORF">GCM10010991_30490</name>
</gene>
<dbReference type="Gene3D" id="1.10.287.470">
    <property type="entry name" value="Helix hairpin bin"/>
    <property type="match status" value="1"/>
</dbReference>
<evidence type="ECO:0000256" key="2">
    <source>
        <dbReference type="SAM" id="Coils"/>
    </source>
</evidence>
<keyword evidence="7" id="KW-1185">Reference proteome</keyword>
<dbReference type="Gene3D" id="2.40.420.20">
    <property type="match status" value="1"/>
</dbReference>
<feature type="region of interest" description="Disordered" evidence="3">
    <location>
        <begin position="320"/>
        <end position="339"/>
    </location>
</feature>
<feature type="chain" id="PRO_5037800936" evidence="4">
    <location>
        <begin position="21"/>
        <end position="339"/>
    </location>
</feature>
<dbReference type="Gene3D" id="2.40.50.100">
    <property type="match status" value="1"/>
</dbReference>
<dbReference type="InterPro" id="IPR058625">
    <property type="entry name" value="MdtA-like_BSH"/>
</dbReference>
<dbReference type="Pfam" id="PF25917">
    <property type="entry name" value="BSH_RND"/>
    <property type="match status" value="1"/>
</dbReference>
<feature type="coiled-coil region" evidence="2">
    <location>
        <begin position="85"/>
        <end position="143"/>
    </location>
</feature>
<accession>A0A917YM07</accession>
<evidence type="ECO:0000259" key="5">
    <source>
        <dbReference type="Pfam" id="PF25917"/>
    </source>
</evidence>
<dbReference type="EMBL" id="BMLP01000007">
    <property type="protein sequence ID" value="GGO36465.1"/>
    <property type="molecule type" value="Genomic_DNA"/>
</dbReference>
<evidence type="ECO:0000256" key="3">
    <source>
        <dbReference type="SAM" id="MobiDB-lite"/>
    </source>
</evidence>
<dbReference type="AlphaFoldDB" id="A0A917YM07"/>
<evidence type="ECO:0000313" key="6">
    <source>
        <dbReference type="EMBL" id="GGO36465.1"/>
    </source>
</evidence>
<keyword evidence="4" id="KW-0732">Signal</keyword>
<name>A0A917YM07_9RHOB</name>